<evidence type="ECO:0000313" key="9">
    <source>
        <dbReference type="EMBL" id="OYD59723.1"/>
    </source>
</evidence>
<dbReference type="GO" id="GO:0007155">
    <property type="term" value="P:cell adhesion"/>
    <property type="evidence" value="ECO:0007669"/>
    <property type="project" value="InterPro"/>
</dbReference>
<comment type="caution">
    <text evidence="9">The sequence shown here is derived from an EMBL/GenBank/DDBJ whole genome shotgun (WGS) entry which is preliminary data.</text>
</comment>
<evidence type="ECO:0000256" key="1">
    <source>
        <dbReference type="ARBA" id="ARBA00009764"/>
    </source>
</evidence>
<evidence type="ECO:0000256" key="6">
    <source>
        <dbReference type="SAM" id="MobiDB-lite"/>
    </source>
</evidence>
<keyword evidence="10" id="KW-1185">Reference proteome</keyword>
<evidence type="ECO:0000256" key="3">
    <source>
        <dbReference type="ARBA" id="ARBA00023054"/>
    </source>
</evidence>
<evidence type="ECO:0000256" key="2">
    <source>
        <dbReference type="ARBA" id="ARBA00011255"/>
    </source>
</evidence>
<comment type="subcellular location">
    <subcellularLocation>
        <location evidence="5">Secreted</location>
    </subcellularLocation>
    <subcellularLocation>
        <location evidence="5">Bacterial flagellum</location>
    </subcellularLocation>
</comment>
<evidence type="ECO:0000313" key="10">
    <source>
        <dbReference type="Proteomes" id="UP000215059"/>
    </source>
</evidence>
<feature type="region of interest" description="Disordered" evidence="6">
    <location>
        <begin position="313"/>
        <end position="336"/>
    </location>
</feature>
<evidence type="ECO:0000256" key="4">
    <source>
        <dbReference type="ARBA" id="ARBA00023143"/>
    </source>
</evidence>
<comment type="similarity">
    <text evidence="1 5">Belongs to the FliD family.</text>
</comment>
<dbReference type="Pfam" id="PF02465">
    <property type="entry name" value="FliD_N"/>
    <property type="match status" value="1"/>
</dbReference>
<feature type="domain" description="Flagellar hook-associated protein 2 N-terminal" evidence="7">
    <location>
        <begin position="11"/>
        <end position="107"/>
    </location>
</feature>
<dbReference type="RefSeq" id="WP_094251685.1">
    <property type="nucleotide sequence ID" value="NZ_JBHLXL010000001.1"/>
</dbReference>
<dbReference type="GO" id="GO:0009424">
    <property type="term" value="C:bacterial-type flagellum hook"/>
    <property type="evidence" value="ECO:0007669"/>
    <property type="project" value="UniProtKB-UniRule"/>
</dbReference>
<feature type="domain" description="Flagellar hook-associated protein 2 C-terminal" evidence="8">
    <location>
        <begin position="236"/>
        <end position="495"/>
    </location>
</feature>
<comment type="subunit">
    <text evidence="2 5">Homopentamer.</text>
</comment>
<evidence type="ECO:0000259" key="7">
    <source>
        <dbReference type="Pfam" id="PF02465"/>
    </source>
</evidence>
<name>A0A235FFF2_9BACL</name>
<protein>
    <recommendedName>
        <fullName evidence="5">Flagellar hook-associated protein 2</fullName>
        <shortName evidence="5">HAP2</shortName>
    </recommendedName>
    <alternativeName>
        <fullName evidence="5">Flagellar cap protein</fullName>
    </alternativeName>
</protein>
<feature type="compositionally biased region" description="Basic and acidic residues" evidence="6">
    <location>
        <begin position="320"/>
        <end position="336"/>
    </location>
</feature>
<dbReference type="OrthoDB" id="9776025at2"/>
<dbReference type="EMBL" id="NOII01000001">
    <property type="protein sequence ID" value="OYD59723.1"/>
    <property type="molecule type" value="Genomic_DNA"/>
</dbReference>
<keyword evidence="4 5" id="KW-0975">Bacterial flagellum</keyword>
<comment type="function">
    <text evidence="5">Required for morphogenesis and for the elongation of the flagellar filament by facilitating polymerization of the flagellin monomers at the tip of growing filament. Forms a capping structure, which prevents flagellin subunits (transported through the central channel of the flagellum) from leaking out without polymerization at the distal end.</text>
</comment>
<dbReference type="GO" id="GO:0009421">
    <property type="term" value="C:bacterial-type flagellum filament cap"/>
    <property type="evidence" value="ECO:0007669"/>
    <property type="project" value="InterPro"/>
</dbReference>
<evidence type="ECO:0000256" key="5">
    <source>
        <dbReference type="RuleBase" id="RU362066"/>
    </source>
</evidence>
<keyword evidence="3" id="KW-0175">Coiled coil</keyword>
<organism evidence="9 10">
    <name type="scientific">Fictibacillus aquaticus</name>
    <dbReference type="NCBI Taxonomy" id="2021314"/>
    <lineage>
        <taxon>Bacteria</taxon>
        <taxon>Bacillati</taxon>
        <taxon>Bacillota</taxon>
        <taxon>Bacilli</taxon>
        <taxon>Bacillales</taxon>
        <taxon>Fictibacillaceae</taxon>
        <taxon>Fictibacillus</taxon>
    </lineage>
</organism>
<evidence type="ECO:0000259" key="8">
    <source>
        <dbReference type="Pfam" id="PF07195"/>
    </source>
</evidence>
<reference evidence="9 10" key="1">
    <citation type="submission" date="2017-07" db="EMBL/GenBank/DDBJ databases">
        <title>Fictibacillus sp. nov. GDSW-R2A3 Genome sequencing and assembly.</title>
        <authorList>
            <person name="Mayilraj S."/>
        </authorList>
    </citation>
    <scope>NUCLEOTIDE SEQUENCE [LARGE SCALE GENOMIC DNA]</scope>
    <source>
        <strain evidence="9 10">GDSW-R2A3</strain>
    </source>
</reference>
<sequence>MAGMRVGGLASGMDIDSIVKDLMKAERIPLDKLSQKKQILQWQRDDYRSMNKLLDEMDRFIFDGIGRQGTFSKKTVTSTDPNAVTATATGSSANMTSSIKVTQLATARNWVSDGTGPASGKTLLKDLDPSIGDVVLRVQKPGSAAFETNTVTIKLDPAVDTVESFAKKLSEAGAGLSAFFDDSTGKFVLSNNVTGAGSNVSLENDSAAVLFQKLGFSSVTGTPPTGPQVLGGTDNGQNAKFDLNGLTNMERTTNTFTISGVTYTLKAPTISTVSISSATDTNGIFDSIKGFVDKYNDVIDKINKKTSESRYRDYQPLTTEQRKDLSEKEAEMWEEKSKSGMLRGDQILNAGLLSLRQEFSAKVNTGYPEYDQMSKIGITTTANYLDKGKLQIDETKLKKAIEENPDAVMKLFAQTGTDPADKGAASRLRDSIGKIVDKIELKAGNALRTNAQFTIGKELMDVDKKISSFEDRLVKVEDRYWRQFSAMETAIQRANSQSAYLMQQFSGQ</sequence>
<dbReference type="InterPro" id="IPR010809">
    <property type="entry name" value="FliD_C"/>
</dbReference>
<dbReference type="InterPro" id="IPR003481">
    <property type="entry name" value="FliD_N"/>
</dbReference>
<dbReference type="Proteomes" id="UP000215059">
    <property type="component" value="Unassembled WGS sequence"/>
</dbReference>
<proteinExistence type="inferred from homology"/>
<dbReference type="Pfam" id="PF07195">
    <property type="entry name" value="FliD_C"/>
    <property type="match status" value="1"/>
</dbReference>
<accession>A0A235FFF2</accession>
<dbReference type="InterPro" id="IPR040026">
    <property type="entry name" value="FliD"/>
</dbReference>
<dbReference type="AlphaFoldDB" id="A0A235FFF2"/>
<dbReference type="NCBIfam" id="NF005833">
    <property type="entry name" value="PRK07737.1"/>
    <property type="match status" value="1"/>
</dbReference>
<dbReference type="PANTHER" id="PTHR30288">
    <property type="entry name" value="FLAGELLAR CAP/ASSEMBLY PROTEIN FLID"/>
    <property type="match status" value="1"/>
</dbReference>
<keyword evidence="5" id="KW-0964">Secreted</keyword>
<gene>
    <name evidence="9" type="ORF">CGZ90_07535</name>
</gene>
<dbReference type="GO" id="GO:0071973">
    <property type="term" value="P:bacterial-type flagellum-dependent cell motility"/>
    <property type="evidence" value="ECO:0007669"/>
    <property type="project" value="TreeGrafter"/>
</dbReference>
<dbReference type="GO" id="GO:0005576">
    <property type="term" value="C:extracellular region"/>
    <property type="evidence" value="ECO:0007669"/>
    <property type="project" value="UniProtKB-SubCell"/>
</dbReference>
<dbReference type="PANTHER" id="PTHR30288:SF0">
    <property type="entry name" value="FLAGELLAR HOOK-ASSOCIATED PROTEIN 2"/>
    <property type="match status" value="1"/>
</dbReference>